<name>A0A256FRQ2_9HYPH</name>
<dbReference type="EMBL" id="NNRK01000019">
    <property type="protein sequence ID" value="OYR17517.1"/>
    <property type="molecule type" value="Genomic_DNA"/>
</dbReference>
<proteinExistence type="predicted"/>
<evidence type="ECO:0000313" key="2">
    <source>
        <dbReference type="Proteomes" id="UP000216345"/>
    </source>
</evidence>
<protein>
    <submittedName>
        <fullName evidence="1">Uncharacterized protein</fullName>
    </submittedName>
</protein>
<gene>
    <name evidence="1" type="ORF">CEV32_3876</name>
</gene>
<dbReference type="Proteomes" id="UP000216345">
    <property type="component" value="Unassembled WGS sequence"/>
</dbReference>
<organism evidence="1 2">
    <name type="scientific">Brucella rhizosphaerae</name>
    <dbReference type="NCBI Taxonomy" id="571254"/>
    <lineage>
        <taxon>Bacteria</taxon>
        <taxon>Pseudomonadati</taxon>
        <taxon>Pseudomonadota</taxon>
        <taxon>Alphaproteobacteria</taxon>
        <taxon>Hyphomicrobiales</taxon>
        <taxon>Brucellaceae</taxon>
        <taxon>Brucella/Ochrobactrum group</taxon>
        <taxon>Brucella</taxon>
    </lineage>
</organism>
<reference evidence="1 2" key="1">
    <citation type="submission" date="2017-07" db="EMBL/GenBank/DDBJ databases">
        <title>Phylogenetic study on the rhizospheric bacterium Ochrobactrum sp. A44.</title>
        <authorList>
            <person name="Krzyzanowska D.M."/>
            <person name="Ossowicki A."/>
            <person name="Rajewska M."/>
            <person name="Maciag T."/>
            <person name="Kaczynski Z."/>
            <person name="Czerwicka M."/>
            <person name="Jafra S."/>
        </authorList>
    </citation>
    <scope>NUCLEOTIDE SEQUENCE [LARGE SCALE GENOMIC DNA]</scope>
    <source>
        <strain evidence="1 2">PR17</strain>
    </source>
</reference>
<keyword evidence="2" id="KW-1185">Reference proteome</keyword>
<dbReference type="AlphaFoldDB" id="A0A256FRQ2"/>
<sequence>MLNDTATKIGVYLTALGTTHRFYQGDVRNPLLSSKPLEPGVLQNLHRHLA</sequence>
<comment type="caution">
    <text evidence="1">The sequence shown here is derived from an EMBL/GenBank/DDBJ whole genome shotgun (WGS) entry which is preliminary data.</text>
</comment>
<evidence type="ECO:0000313" key="1">
    <source>
        <dbReference type="EMBL" id="OYR17517.1"/>
    </source>
</evidence>
<accession>A0A256FRQ2</accession>